<keyword evidence="5" id="KW-0255">Endonuclease</keyword>
<comment type="function">
    <text evidence="1">Possible endonuclease which induces a single-strand cut and initiates DNA replication.</text>
</comment>
<evidence type="ECO:0000259" key="7">
    <source>
        <dbReference type="Pfam" id="PF05840"/>
    </source>
</evidence>
<evidence type="ECO:0000256" key="2">
    <source>
        <dbReference type="ARBA" id="ARBA00009260"/>
    </source>
</evidence>
<dbReference type="GeneID" id="78076939"/>
<evidence type="ECO:0000256" key="4">
    <source>
        <dbReference type="ARBA" id="ARBA00022722"/>
    </source>
</evidence>
<keyword evidence="3" id="KW-0235">DNA replication</keyword>
<evidence type="ECO:0000256" key="1">
    <source>
        <dbReference type="ARBA" id="ARBA00003293"/>
    </source>
</evidence>
<name>A0A178JB24_9VIBR</name>
<proteinExistence type="inferred from homology"/>
<dbReference type="InterPro" id="IPR008766">
    <property type="entry name" value="Replication_gene_A-like"/>
</dbReference>
<evidence type="ECO:0000313" key="8">
    <source>
        <dbReference type="EMBL" id="OAM98777.1"/>
    </source>
</evidence>
<sequence length="615" mass="70689">MKNYAKKTTNPLTKLPDSLRQELATYVVKNQGNTYNQATPKERVFEFAHQVANRFKLPSDIRSYLDKASAVRFRKYGFKRAIEFIESRASAVSSALAVLPEPFWAVDTELKRARLATELSGRAGFRLNLAVDKGITPFEAIEQIHEFAGAALWMPQFQKPRDEDEAYSMLARLVDEAVWRKAIEKFTLAAFENARRAAGMVSPHVSPYASISACEWLKVRQDRQREWLELMAIESEEGHVVSMSDVHKSSQANMENRRHELMTRIAGCQEYADSNSHAAVFITMTAPSRFHRLTKRGDYWIENKKWDGSTPREAHTWLSKSWERFRAWAGRHELTYYGMRVVEPHQDGTPHWHGVFFMPLEQVAAFIKALQAYQFQRDSQELYNSLGDPKFNAMKARFEAKILDGSEGGAVAYLAKYISKNVDGFGLEDLTDLDNRKAKLQDTVKNVTAWSRKFCFRQFQFQKTPSVTVWRELRRIQDEQEFCTFEKARRAADNGFFSAFFDYMGGHRLPQSMRPIKPMKEAKENKYGESVPVIVGVTGSGLEVLTHELEWKLIKKPSDLSEASESKRELAPWSSGNNCTQEVKATRQQQIVANFFLNMDLNGGGSPEWEEFWNR</sequence>
<gene>
    <name evidence="8" type="ORF">AZ468_14570</name>
</gene>
<dbReference type="AlphaFoldDB" id="A0A178JB24"/>
<dbReference type="OrthoDB" id="5568266at2"/>
<accession>A0A178JB24</accession>
<dbReference type="Pfam" id="PF05840">
    <property type="entry name" value="Phage_GPA"/>
    <property type="match status" value="1"/>
</dbReference>
<evidence type="ECO:0000256" key="6">
    <source>
        <dbReference type="ARBA" id="ARBA00022801"/>
    </source>
</evidence>
<protein>
    <recommendedName>
        <fullName evidence="7">Replication gene A protein-like domain-containing protein</fullName>
    </recommendedName>
</protein>
<dbReference type="GO" id="GO:0004519">
    <property type="term" value="F:endonuclease activity"/>
    <property type="evidence" value="ECO:0007669"/>
    <property type="project" value="UniProtKB-KW"/>
</dbReference>
<comment type="caution">
    <text evidence="8">The sequence shown here is derived from an EMBL/GenBank/DDBJ whole genome shotgun (WGS) entry which is preliminary data.</text>
</comment>
<dbReference type="GO" id="GO:0006260">
    <property type="term" value="P:DNA replication"/>
    <property type="evidence" value="ECO:0007669"/>
    <property type="project" value="UniProtKB-KW"/>
</dbReference>
<reference evidence="8 9" key="1">
    <citation type="submission" date="2016-03" db="EMBL/GenBank/DDBJ databases">
        <title>Draft genome sequence of the Vibrio tubiashii subs. europaeus.</title>
        <authorList>
            <person name="Spinard E."/>
            <person name="Dubert J."/>
            <person name="Nelson D.R."/>
            <person name="Barja J.L."/>
        </authorList>
    </citation>
    <scope>NUCLEOTIDE SEQUENCE [LARGE SCALE GENOMIC DNA]</scope>
    <source>
        <strain evidence="9">PP-638</strain>
    </source>
</reference>
<comment type="similarity">
    <text evidence="2">Belongs to the phage GPA family.</text>
</comment>
<evidence type="ECO:0000313" key="9">
    <source>
        <dbReference type="Proteomes" id="UP000094761"/>
    </source>
</evidence>
<keyword evidence="6" id="KW-0378">Hydrolase</keyword>
<dbReference type="GO" id="GO:0016787">
    <property type="term" value="F:hydrolase activity"/>
    <property type="evidence" value="ECO:0007669"/>
    <property type="project" value="UniProtKB-KW"/>
</dbReference>
<dbReference type="EMBL" id="LUAX01000005">
    <property type="protein sequence ID" value="OAM98777.1"/>
    <property type="molecule type" value="Genomic_DNA"/>
</dbReference>
<organism evidence="8 9">
    <name type="scientific">Vibrio europaeus</name>
    <dbReference type="NCBI Taxonomy" id="300876"/>
    <lineage>
        <taxon>Bacteria</taxon>
        <taxon>Pseudomonadati</taxon>
        <taxon>Pseudomonadota</taxon>
        <taxon>Gammaproteobacteria</taxon>
        <taxon>Vibrionales</taxon>
        <taxon>Vibrionaceae</taxon>
        <taxon>Vibrio</taxon>
        <taxon>Vibrio oreintalis group</taxon>
    </lineage>
</organism>
<evidence type="ECO:0000256" key="5">
    <source>
        <dbReference type="ARBA" id="ARBA00022759"/>
    </source>
</evidence>
<dbReference type="Proteomes" id="UP000094761">
    <property type="component" value="Unassembled WGS sequence"/>
</dbReference>
<keyword evidence="4" id="KW-0540">Nuclease</keyword>
<feature type="domain" description="Replication gene A protein-like" evidence="7">
    <location>
        <begin position="155"/>
        <end position="424"/>
    </location>
</feature>
<evidence type="ECO:0000256" key="3">
    <source>
        <dbReference type="ARBA" id="ARBA00022705"/>
    </source>
</evidence>
<dbReference type="RefSeq" id="WP_069668016.1">
    <property type="nucleotide sequence ID" value="NZ_JAPFIM010000022.1"/>
</dbReference>